<evidence type="ECO:0000256" key="7">
    <source>
        <dbReference type="ARBA" id="ARBA00022730"/>
    </source>
</evidence>
<dbReference type="InterPro" id="IPR029028">
    <property type="entry name" value="Alpha/beta_knot_MTases"/>
</dbReference>
<evidence type="ECO:0000256" key="10">
    <source>
        <dbReference type="SAM" id="MobiDB-lite"/>
    </source>
</evidence>
<protein>
    <recommendedName>
        <fullName evidence="13">Small subunit rRNA processing factor</fullName>
    </recommendedName>
</protein>
<dbReference type="OrthoDB" id="269804at2759"/>
<feature type="region of interest" description="Disordered" evidence="10">
    <location>
        <begin position="157"/>
        <end position="179"/>
    </location>
</feature>
<reference evidence="11 12" key="1">
    <citation type="submission" date="2013-11" db="EMBL/GenBank/DDBJ databases">
        <title>The Genome Sequence of Plasmodium yoelii 17X.</title>
        <authorList>
            <consortium name="The Broad Institute Genomics Platform"/>
            <consortium name="The Broad Institute Genome Sequencing Center for Infectious Disease"/>
            <person name="Neafsey D."/>
            <person name="Adams J."/>
            <person name="Walker B."/>
            <person name="Young S.K."/>
            <person name="Zeng Q."/>
            <person name="Gargeya S."/>
            <person name="Fitzgerald M."/>
            <person name="Haas B."/>
            <person name="Abouelleil A."/>
            <person name="Alvarado L."/>
            <person name="Chapman S.B."/>
            <person name="Gainer-Dewar J."/>
            <person name="Goldberg J."/>
            <person name="Griggs A."/>
            <person name="Gujja S."/>
            <person name="Hansen M."/>
            <person name="Howarth C."/>
            <person name="Imamovic A."/>
            <person name="Ireland A."/>
            <person name="Larimer J."/>
            <person name="McCowan C."/>
            <person name="Murphy C."/>
            <person name="Pearson M."/>
            <person name="Poon T.W."/>
            <person name="Priest M."/>
            <person name="Roberts A."/>
            <person name="Saif S."/>
            <person name="Shea T."/>
            <person name="Sykes S."/>
            <person name="Wortman J."/>
            <person name="Nusbaum C."/>
            <person name="Birren B."/>
        </authorList>
    </citation>
    <scope>NUCLEOTIDE SEQUENCE [LARGE SCALE GENOMIC DNA]</scope>
    <source>
        <strain evidence="11 12">17X</strain>
    </source>
</reference>
<name>V7PUD4_PLAYE</name>
<organism evidence="11 12">
    <name type="scientific">Plasmodium yoelii 17X</name>
    <dbReference type="NCBI Taxonomy" id="1323249"/>
    <lineage>
        <taxon>Eukaryota</taxon>
        <taxon>Sar</taxon>
        <taxon>Alveolata</taxon>
        <taxon>Apicomplexa</taxon>
        <taxon>Aconoidasida</taxon>
        <taxon>Haemosporida</taxon>
        <taxon>Plasmodiidae</taxon>
        <taxon>Plasmodium</taxon>
        <taxon>Plasmodium (Vinckeia)</taxon>
    </lineage>
</organism>
<dbReference type="GO" id="GO:0032040">
    <property type="term" value="C:small-subunit processome"/>
    <property type="evidence" value="ECO:0007669"/>
    <property type="project" value="TreeGrafter"/>
</dbReference>
<dbReference type="GO" id="GO:0019843">
    <property type="term" value="F:rRNA binding"/>
    <property type="evidence" value="ECO:0007669"/>
    <property type="project" value="UniProtKB-KW"/>
</dbReference>
<evidence type="ECO:0000256" key="5">
    <source>
        <dbReference type="ARBA" id="ARBA00022679"/>
    </source>
</evidence>
<dbReference type="Proteomes" id="UP000018538">
    <property type="component" value="Unassembled WGS sequence"/>
</dbReference>
<evidence type="ECO:0000256" key="4">
    <source>
        <dbReference type="ARBA" id="ARBA00022603"/>
    </source>
</evidence>
<dbReference type="PANTHER" id="PTHR12636">
    <property type="entry name" value="NEP1/MRA1"/>
    <property type="match status" value="1"/>
</dbReference>
<keyword evidence="12" id="KW-1185">Reference proteome</keyword>
<feature type="compositionally biased region" description="Basic residues" evidence="10">
    <location>
        <begin position="33"/>
        <end position="42"/>
    </location>
</feature>
<keyword evidence="9" id="KW-0175">Coiled coil</keyword>
<feature type="coiled-coil region" evidence="9">
    <location>
        <begin position="206"/>
        <end position="256"/>
    </location>
</feature>
<evidence type="ECO:0000256" key="8">
    <source>
        <dbReference type="ARBA" id="ARBA00022884"/>
    </source>
</evidence>
<dbReference type="Pfam" id="PF03587">
    <property type="entry name" value="EMG1"/>
    <property type="match status" value="1"/>
</dbReference>
<dbReference type="AlphaFoldDB" id="V7PUD4"/>
<feature type="compositionally biased region" description="Polar residues" evidence="10">
    <location>
        <begin position="1"/>
        <end position="11"/>
    </location>
</feature>
<feature type="compositionally biased region" description="Basic and acidic residues" evidence="10">
    <location>
        <begin position="43"/>
        <end position="53"/>
    </location>
</feature>
<gene>
    <name evidence="11" type="ORF">YYC_01573</name>
</gene>
<dbReference type="InterPro" id="IPR005304">
    <property type="entry name" value="Rbsml_bgen_MeTrfase_EMG1/NEP1"/>
</dbReference>
<dbReference type="EMBL" id="KI635736">
    <property type="protein sequence ID" value="ETB61748.1"/>
    <property type="molecule type" value="Genomic_DNA"/>
</dbReference>
<dbReference type="PANTHER" id="PTHR12636:SF5">
    <property type="entry name" value="RIBOSOMAL RNA SMALL SUBUNIT METHYLTRANSFERASE NEP1"/>
    <property type="match status" value="1"/>
</dbReference>
<keyword evidence="7" id="KW-0699">rRNA-binding</keyword>
<feature type="region of interest" description="Disordered" evidence="10">
    <location>
        <begin position="33"/>
        <end position="69"/>
    </location>
</feature>
<evidence type="ECO:0000256" key="9">
    <source>
        <dbReference type="SAM" id="Coils"/>
    </source>
</evidence>
<feature type="region of interest" description="Disordered" evidence="10">
    <location>
        <begin position="1"/>
        <end position="20"/>
    </location>
</feature>
<dbReference type="InterPro" id="IPR029026">
    <property type="entry name" value="tRNA_m1G_MTases_N"/>
</dbReference>
<keyword evidence="8" id="KW-0694">RNA-binding</keyword>
<evidence type="ECO:0008006" key="13">
    <source>
        <dbReference type="Google" id="ProtNLM"/>
    </source>
</evidence>
<dbReference type="GO" id="GO:0070475">
    <property type="term" value="P:rRNA base methylation"/>
    <property type="evidence" value="ECO:0007669"/>
    <property type="project" value="InterPro"/>
</dbReference>
<accession>V7PUD4</accession>
<keyword evidence="4" id="KW-0489">Methyltransferase</keyword>
<keyword evidence="3" id="KW-0698">rRNA processing</keyword>
<evidence type="ECO:0000313" key="11">
    <source>
        <dbReference type="EMBL" id="ETB61748.1"/>
    </source>
</evidence>
<dbReference type="Gene3D" id="3.40.1280.10">
    <property type="match status" value="1"/>
</dbReference>
<keyword evidence="2" id="KW-0690">Ribosome biogenesis</keyword>
<comment type="similarity">
    <text evidence="1">Belongs to the class IV-like SAM-binding methyltransferase superfamily. RNA methyltransferase NEP1 family.</text>
</comment>
<dbReference type="SUPFAM" id="SSF75217">
    <property type="entry name" value="alpha/beta knot"/>
    <property type="match status" value="1"/>
</dbReference>
<keyword evidence="6" id="KW-0949">S-adenosyl-L-methionine</keyword>
<evidence type="ECO:0000256" key="2">
    <source>
        <dbReference type="ARBA" id="ARBA00022517"/>
    </source>
</evidence>
<evidence type="ECO:0000256" key="3">
    <source>
        <dbReference type="ARBA" id="ARBA00022552"/>
    </source>
</evidence>
<dbReference type="GO" id="GO:0070037">
    <property type="term" value="F:rRNA (pseudouridine) methyltransferase activity"/>
    <property type="evidence" value="ECO:0007669"/>
    <property type="project" value="InterPro"/>
</dbReference>
<keyword evidence="5" id="KW-0808">Transferase</keyword>
<evidence type="ECO:0000256" key="6">
    <source>
        <dbReference type="ARBA" id="ARBA00022691"/>
    </source>
</evidence>
<sequence>MVENVQTNFKGKTNDGKRHNHYIDKKNKTKWNNKFKNKNKKNNIKDRKNDFHKTSNNSNNSNYTVLGEKNNSYDKKNYLSFNENENWDNQNYSYINDSDDMYIYKNNEESDIEINSTKINNNSNHSDSKDNENCINNKTTDIKNVNYLDYIASLKKGSEKDGEKSGEQNEEQNCEKGGKKGQDKVYNFFLVFSPLAITSIKNKSSIINADEHMNFLEKKLENMDELINITRNYRERQNLQRTRDNIKNKLDNIRLDILFFTLLSLRDSIINKKKQIQIYIHTINGLLIYVSPLFRVPRNFFIFKKVMLSLMKNNIITDENKNTLLKILPYSVKYYAGSSTCVWISNDGFPTDAKKFADKLKVSNKKYSFFFSLSNSYNLTDFMEKTKNRNEENINFNYHIKLSDLKLSPLAICSKLSHFLN</sequence>
<proteinExistence type="inferred from homology"/>
<evidence type="ECO:0000313" key="12">
    <source>
        <dbReference type="Proteomes" id="UP000018538"/>
    </source>
</evidence>
<evidence type="ECO:0000256" key="1">
    <source>
        <dbReference type="ARBA" id="ARBA00008115"/>
    </source>
</evidence>